<name>A0AAW9F811_9HYPH</name>
<evidence type="ECO:0000313" key="1">
    <source>
        <dbReference type="EMBL" id="MDX8301291.1"/>
    </source>
</evidence>
<proteinExistence type="predicted"/>
<dbReference type="AlphaFoldDB" id="A0AAW9F811"/>
<sequence>MVYLSQFLDARNVRLADPHRNEKRIISGERRKHVIRKVMDEIKDWRLSPFENEGRTRHGLRVALCMNGHSWSRSDREADLLLRAVFHYMGAERPTWAQGQREYTEPFDNCNWCKGPLEEFQIDRRERFCGPACAKAALTYRTYQTHFNADSMGRAAYRILQQAKTPPRACQQCGVSYHAIRAGSDQKFCSHRCRDASMTTLPVKPCLNCETEFKPHDANSHYCSVKCRAVHRFQTARIEKQCACCDTPFVAKISTAMYCSNACKKRASKSKKRTATIIAFPQPLTAVVFDRWFPQAA</sequence>
<protein>
    <submittedName>
        <fullName evidence="1">Uncharacterized protein</fullName>
    </submittedName>
</protein>
<dbReference type="EMBL" id="JAVRAF010000001">
    <property type="protein sequence ID" value="MDX8301291.1"/>
    <property type="molecule type" value="Genomic_DNA"/>
</dbReference>
<accession>A0AAW9F811</accession>
<organism evidence="1">
    <name type="scientific">Agrobacterium rosae</name>
    <dbReference type="NCBI Taxonomy" id="1972867"/>
    <lineage>
        <taxon>Bacteria</taxon>
        <taxon>Pseudomonadati</taxon>
        <taxon>Pseudomonadota</taxon>
        <taxon>Alphaproteobacteria</taxon>
        <taxon>Hyphomicrobiales</taxon>
        <taxon>Rhizobiaceae</taxon>
        <taxon>Rhizobium/Agrobacterium group</taxon>
        <taxon>Agrobacterium</taxon>
    </lineage>
</organism>
<comment type="caution">
    <text evidence="1">The sequence shown here is derived from an EMBL/GenBank/DDBJ whole genome shotgun (WGS) entry which is preliminary data.</text>
</comment>
<dbReference type="RefSeq" id="WP_320202383.1">
    <property type="nucleotide sequence ID" value="NZ_CP192781.1"/>
</dbReference>
<reference evidence="1" key="1">
    <citation type="journal article" date="2023" name="Phytobiomes J">
        <title>Deciphering the key players within the bacterial microbiota associated with aerial crown gall tumors on rhododendron: Insights into the gallobiome.</title>
        <authorList>
            <person name="Kuzmanovic N."/>
            <person name="Nesme J."/>
            <person name="Wolf J."/>
            <person name="Neumann-Schaal M."/>
            <person name="Petersen J."/>
            <person name="Fernandez-Gnecco G."/>
            <person name="Sproeer C."/>
            <person name="Bunk B."/>
            <person name="Overmann J."/>
            <person name="Sorensen S.J."/>
            <person name="Idczak E."/>
            <person name="Smalla K."/>
        </authorList>
    </citation>
    <scope>NUCLEOTIDE SEQUENCE</scope>
    <source>
        <strain evidence="1">Rho-11.1</strain>
    </source>
</reference>
<gene>
    <name evidence="1" type="ORF">RMR22_03475</name>
</gene>